<keyword evidence="4" id="KW-0804">Transcription</keyword>
<dbReference type="SUPFAM" id="SSF46785">
    <property type="entry name" value="Winged helix' DNA-binding domain"/>
    <property type="match status" value="1"/>
</dbReference>
<evidence type="ECO:0000256" key="3">
    <source>
        <dbReference type="ARBA" id="ARBA00023125"/>
    </source>
</evidence>
<evidence type="ECO:0000256" key="4">
    <source>
        <dbReference type="ARBA" id="ARBA00023163"/>
    </source>
</evidence>
<evidence type="ECO:0000256" key="2">
    <source>
        <dbReference type="ARBA" id="ARBA00023015"/>
    </source>
</evidence>
<accession>A0AAU7X691</accession>
<reference evidence="6" key="1">
    <citation type="submission" date="2024-06" db="EMBL/GenBank/DDBJ databases">
        <title>Methylostella associata gen. nov., sp. nov., a novel Ancalomicrobiaceae-affiliated facultatively methylotrophic bacteria that feed on methanotrophs of the genus Methylococcus.</title>
        <authorList>
            <person name="Saltykova V."/>
            <person name="Danilova O.V."/>
            <person name="Oshkin I.Y."/>
            <person name="Belova S.E."/>
            <person name="Pimenov N.V."/>
            <person name="Dedysh S.N."/>
        </authorList>
    </citation>
    <scope>NUCLEOTIDE SEQUENCE</scope>
    <source>
        <strain evidence="6">S20</strain>
    </source>
</reference>
<dbReference type="InterPro" id="IPR036388">
    <property type="entry name" value="WH-like_DNA-bd_sf"/>
</dbReference>
<dbReference type="Gene3D" id="3.40.190.10">
    <property type="entry name" value="Periplasmic binding protein-like II"/>
    <property type="match status" value="2"/>
</dbReference>
<gene>
    <name evidence="6" type="ORF">ABS361_16065</name>
</gene>
<proteinExistence type="inferred from homology"/>
<evidence type="ECO:0000256" key="1">
    <source>
        <dbReference type="ARBA" id="ARBA00009437"/>
    </source>
</evidence>
<dbReference type="InterPro" id="IPR000847">
    <property type="entry name" value="LysR_HTH_N"/>
</dbReference>
<dbReference type="AlphaFoldDB" id="A0AAU7X691"/>
<dbReference type="Pfam" id="PF00126">
    <property type="entry name" value="HTH_1"/>
    <property type="match status" value="1"/>
</dbReference>
<dbReference type="FunFam" id="1.10.10.10:FF:000001">
    <property type="entry name" value="LysR family transcriptional regulator"/>
    <property type="match status" value="1"/>
</dbReference>
<dbReference type="PANTHER" id="PTHR30346">
    <property type="entry name" value="TRANSCRIPTIONAL DUAL REGULATOR HCAR-RELATED"/>
    <property type="match status" value="1"/>
</dbReference>
<dbReference type="PANTHER" id="PTHR30346:SF17">
    <property type="entry name" value="LYSR FAMILY TRANSCRIPTIONAL REGULATOR"/>
    <property type="match status" value="1"/>
</dbReference>
<dbReference type="GO" id="GO:0003677">
    <property type="term" value="F:DNA binding"/>
    <property type="evidence" value="ECO:0007669"/>
    <property type="project" value="UniProtKB-KW"/>
</dbReference>
<name>A0AAU7X691_9HYPH</name>
<dbReference type="Gene3D" id="1.10.10.10">
    <property type="entry name" value="Winged helix-like DNA-binding domain superfamily/Winged helix DNA-binding domain"/>
    <property type="match status" value="1"/>
</dbReference>
<comment type="similarity">
    <text evidence="1">Belongs to the LysR transcriptional regulatory family.</text>
</comment>
<dbReference type="PROSITE" id="PS50931">
    <property type="entry name" value="HTH_LYSR"/>
    <property type="match status" value="1"/>
</dbReference>
<evidence type="ECO:0000313" key="6">
    <source>
        <dbReference type="EMBL" id="XBY43586.1"/>
    </source>
</evidence>
<dbReference type="GO" id="GO:0003700">
    <property type="term" value="F:DNA-binding transcription factor activity"/>
    <property type="evidence" value="ECO:0007669"/>
    <property type="project" value="InterPro"/>
</dbReference>
<dbReference type="EMBL" id="CP158568">
    <property type="protein sequence ID" value="XBY43586.1"/>
    <property type="molecule type" value="Genomic_DNA"/>
</dbReference>
<keyword evidence="2" id="KW-0805">Transcription regulation</keyword>
<evidence type="ECO:0000259" key="5">
    <source>
        <dbReference type="PROSITE" id="PS50931"/>
    </source>
</evidence>
<keyword evidence="3" id="KW-0238">DNA-binding</keyword>
<dbReference type="InterPro" id="IPR005119">
    <property type="entry name" value="LysR_subst-bd"/>
</dbReference>
<sequence length="300" mass="32695">MDIRHLRSFVVLAEELHFGRAADRLGLSQPPLSQQIQALEADLGAALFARTSRRVDLTDVGRIFLAEARAAIDRFDRAVAAGRRAAKGELGEIRISFTSSAPLSDAMPGLIRAFRHARPDVHLTLQEMLSQHQLAALREGTMDVAFLRGPGDFVAGDTSIETIELGREEVLLFMAKGHPLAQTPADRRIDMRELAGETFVHFARESGATTYAQLYELCRAAGFEPVIAQEAREAATLISLVAAGLGLTLLATSFRAIDLPNVVTRRLAEPAPTLSTWIAHRRGDTAPAVRAFVETARRLA</sequence>
<protein>
    <submittedName>
        <fullName evidence="6">LysR family transcriptional regulator</fullName>
    </submittedName>
</protein>
<dbReference type="GO" id="GO:0032993">
    <property type="term" value="C:protein-DNA complex"/>
    <property type="evidence" value="ECO:0007669"/>
    <property type="project" value="TreeGrafter"/>
</dbReference>
<dbReference type="InterPro" id="IPR036390">
    <property type="entry name" value="WH_DNA-bd_sf"/>
</dbReference>
<dbReference type="CDD" id="cd08414">
    <property type="entry name" value="PBP2_LTTR_aromatics_like"/>
    <property type="match status" value="1"/>
</dbReference>
<dbReference type="SUPFAM" id="SSF53850">
    <property type="entry name" value="Periplasmic binding protein-like II"/>
    <property type="match status" value="1"/>
</dbReference>
<feature type="domain" description="HTH lysR-type" evidence="5">
    <location>
        <begin position="1"/>
        <end position="58"/>
    </location>
</feature>
<dbReference type="RefSeq" id="WP_407048687.1">
    <property type="nucleotide sequence ID" value="NZ_CP158568.1"/>
</dbReference>
<organism evidence="6">
    <name type="scientific">Methyloraptor flagellatus</name>
    <dbReference type="NCBI Taxonomy" id="3162530"/>
    <lineage>
        <taxon>Bacteria</taxon>
        <taxon>Pseudomonadati</taxon>
        <taxon>Pseudomonadota</taxon>
        <taxon>Alphaproteobacteria</taxon>
        <taxon>Hyphomicrobiales</taxon>
        <taxon>Ancalomicrobiaceae</taxon>
        <taxon>Methyloraptor</taxon>
    </lineage>
</organism>
<dbReference type="KEGG" id="mflg:ABS361_16065"/>
<dbReference type="PRINTS" id="PR00039">
    <property type="entry name" value="HTHLYSR"/>
</dbReference>
<dbReference type="Pfam" id="PF03466">
    <property type="entry name" value="LysR_substrate"/>
    <property type="match status" value="1"/>
</dbReference>